<keyword evidence="2" id="KW-1185">Reference proteome</keyword>
<dbReference type="AlphaFoldDB" id="A0A345ZA29"/>
<protein>
    <submittedName>
        <fullName evidence="1">Uncharacterized protein</fullName>
    </submittedName>
</protein>
<proteinExistence type="predicted"/>
<dbReference type="Proteomes" id="UP000254834">
    <property type="component" value="Chromosome"/>
</dbReference>
<gene>
    <name evidence="1" type="ORF">C0J27_00070</name>
</gene>
<dbReference type="Gene3D" id="1.25.40.20">
    <property type="entry name" value="Ankyrin repeat-containing domain"/>
    <property type="match status" value="1"/>
</dbReference>
<dbReference type="RefSeq" id="WP_115585161.1">
    <property type="nucleotide sequence ID" value="NZ_CP025544.1"/>
</dbReference>
<name>A0A345ZA29_9BACT</name>
<reference evidence="1 2" key="1">
    <citation type="submission" date="2017-12" db="EMBL/GenBank/DDBJ databases">
        <title>Chromulinavorax destructans is a abundant pathogen of dominant heterotrophic picoflagllates.</title>
        <authorList>
            <person name="Deeg C.M."/>
            <person name="Zimmer M."/>
            <person name="Suttle C.A."/>
        </authorList>
    </citation>
    <scope>NUCLEOTIDE SEQUENCE [LARGE SCALE GENOMIC DNA]</scope>
    <source>
        <strain evidence="1 2">SeV1</strain>
    </source>
</reference>
<dbReference type="SUPFAM" id="SSF48403">
    <property type="entry name" value="Ankyrin repeat"/>
    <property type="match status" value="1"/>
</dbReference>
<sequence>MDRSKIYLAVVVSFYNFFAHSSQVSSSYPKSSFDSNSSVSALSYTTTVKKIFASSDDDCIKSYAAQALVCASIKQKVTYNIISDLDALRISHSEKWNMYMNSYRNTQSGNTLLIDAVVASDGAMIDFLHRSGVDCNKKNYEGKTVLHSAVDVHDTNPLKVRPLFPTIELISYFVLTSLEHLSAYRSMNSSIKDASGRTALDIALQENLDDSVILFLLENFYIHVSLPYEVYLKVRDIVIKHKKESLLARLDSQNFASLVTTHQQVQTVGTYEGNRIRSLSENDKFDQKQTDKLMNYKPFAAVQSLYAPAKKQIYKPMGFDIKQQYEGQHKKLY</sequence>
<organism evidence="1 2">
    <name type="scientific">Candidatus Chromulinivorax destructor</name>
    <dbReference type="NCBI Taxonomy" id="2066483"/>
    <lineage>
        <taxon>Bacteria</taxon>
        <taxon>Candidatus Babelota</taxon>
        <taxon>Candidatus Babeliae</taxon>
        <taxon>Candidatus Babeliales</taxon>
        <taxon>Candidatus Chromulinivoraceae</taxon>
        <taxon>Candidatus Chromulinivorax</taxon>
    </lineage>
</organism>
<evidence type="ECO:0000313" key="1">
    <source>
        <dbReference type="EMBL" id="AXK60146.1"/>
    </source>
</evidence>
<accession>A0A345ZA29</accession>
<dbReference type="InterPro" id="IPR036770">
    <property type="entry name" value="Ankyrin_rpt-contain_sf"/>
</dbReference>
<dbReference type="EMBL" id="CP025544">
    <property type="protein sequence ID" value="AXK60146.1"/>
    <property type="molecule type" value="Genomic_DNA"/>
</dbReference>
<dbReference type="KEGG" id="cdes:C0J27_00070"/>
<evidence type="ECO:0000313" key="2">
    <source>
        <dbReference type="Proteomes" id="UP000254834"/>
    </source>
</evidence>